<dbReference type="OrthoDB" id="1116942at2"/>
<comment type="caution">
    <text evidence="2">The sequence shown here is derived from an EMBL/GenBank/DDBJ whole genome shotgun (WGS) entry which is preliminary data.</text>
</comment>
<gene>
    <name evidence="2" type="ORF">LV89_03417</name>
</gene>
<accession>A0A316DYD2</accession>
<reference evidence="2 3" key="1">
    <citation type="submission" date="2018-05" db="EMBL/GenBank/DDBJ databases">
        <title>Genomic Encyclopedia of Archaeal and Bacterial Type Strains, Phase II (KMG-II): from individual species to whole genera.</title>
        <authorList>
            <person name="Goeker M."/>
        </authorList>
    </citation>
    <scope>NUCLEOTIDE SEQUENCE [LARGE SCALE GENOMIC DNA]</scope>
    <source>
        <strain evidence="2 3">DSM 22214</strain>
    </source>
</reference>
<dbReference type="Proteomes" id="UP000245489">
    <property type="component" value="Unassembled WGS sequence"/>
</dbReference>
<dbReference type="SMART" id="SM00850">
    <property type="entry name" value="LytTR"/>
    <property type="match status" value="1"/>
</dbReference>
<evidence type="ECO:0000313" key="2">
    <source>
        <dbReference type="EMBL" id="PWK22352.1"/>
    </source>
</evidence>
<sequence length="113" mass="13243">MKTYKQKGNESLLILNHKTYSKVLINRIVLIKGNINYTIFHLDGGKEKMVAHPIKFFEPHLTTHGFLRIHRAFMINPNYVKEYNAQDESITMLNGQTAMISRRRKHTLKDFIA</sequence>
<dbReference type="AlphaFoldDB" id="A0A316DYD2"/>
<dbReference type="Gene3D" id="2.40.50.1020">
    <property type="entry name" value="LytTr DNA-binding domain"/>
    <property type="match status" value="1"/>
</dbReference>
<feature type="domain" description="HTH LytTR-type" evidence="1">
    <location>
        <begin position="22"/>
        <end position="113"/>
    </location>
</feature>
<evidence type="ECO:0000313" key="3">
    <source>
        <dbReference type="Proteomes" id="UP000245489"/>
    </source>
</evidence>
<proteinExistence type="predicted"/>
<name>A0A316DYD2_9BACT</name>
<keyword evidence="2" id="KW-0238">DNA-binding</keyword>
<evidence type="ECO:0000259" key="1">
    <source>
        <dbReference type="PROSITE" id="PS50930"/>
    </source>
</evidence>
<dbReference type="InterPro" id="IPR007492">
    <property type="entry name" value="LytTR_DNA-bd_dom"/>
</dbReference>
<keyword evidence="3" id="KW-1185">Reference proteome</keyword>
<dbReference type="GO" id="GO:0003677">
    <property type="term" value="F:DNA binding"/>
    <property type="evidence" value="ECO:0007669"/>
    <property type="project" value="UniProtKB-KW"/>
</dbReference>
<dbReference type="EMBL" id="QGGO01000020">
    <property type="protein sequence ID" value="PWK22352.1"/>
    <property type="molecule type" value="Genomic_DNA"/>
</dbReference>
<protein>
    <submittedName>
        <fullName evidence="2">LytTr DNA-binding domain-containing protein</fullName>
    </submittedName>
</protein>
<dbReference type="PROSITE" id="PS50930">
    <property type="entry name" value="HTH_LYTTR"/>
    <property type="match status" value="1"/>
</dbReference>
<dbReference type="Pfam" id="PF04397">
    <property type="entry name" value="LytTR"/>
    <property type="match status" value="1"/>
</dbReference>
<organism evidence="2 3">
    <name type="scientific">Arcicella aurantiaca</name>
    <dbReference type="NCBI Taxonomy" id="591202"/>
    <lineage>
        <taxon>Bacteria</taxon>
        <taxon>Pseudomonadati</taxon>
        <taxon>Bacteroidota</taxon>
        <taxon>Cytophagia</taxon>
        <taxon>Cytophagales</taxon>
        <taxon>Flectobacillaceae</taxon>
        <taxon>Arcicella</taxon>
    </lineage>
</organism>
<dbReference type="RefSeq" id="WP_109744112.1">
    <property type="nucleotide sequence ID" value="NZ_QGGO01000020.1"/>
</dbReference>